<evidence type="ECO:0000313" key="3">
    <source>
        <dbReference type="Proteomes" id="UP000184330"/>
    </source>
</evidence>
<sequence>MDRYPSLAQISLLTSSSDALGNFDFMRNLNAHSVQTPVKPGKPCALSAQICRKVMGSVRTQGRKMDSTLLSPYLPLERATDSPLTPSHVAEQDANPRPQAHQTYFVDFQNKPQCQTTCIKSSHSGTTVKSPSKYRKEQWIEHQPEIHRLYIKEGQQLSTVKARMDSNGFHATEPMYKRKFKQWGWKKYRKIHHYTKSKESSAQPSHDNEIMVRSRTPDSKMTACFSVAHSAIVPYTSQAQFAVGKPTMMQPIELDKNMQTILLNIRSLYVGWIDQGKWKTANPRKVEERVYDDFLIEIAVALQNFGSLGPKVGGLGMQKVFRTLEKIVANCSLFSLPTIWQAFRMMREGFADIAERFLSFAVEWATIRLGIYHPFVKAIIGLRNIEQTDPCMLEQALSRTYLSCIEHVKAKLTPSHSTTLFLWADFVAYFGGGSMAERREVVDGLQPLIERSEAEHGRDHDYTLELLRMKLFVLRLTESMPDDAEVLARDLLDRVDRRMEDGATLEGFLLVLRRGLQRTLGYLCYARGDLKTAVIHLEDHLSHGVLDELDSFVLYYLEQWYTQLGELDEAGRKRQGRISLSEDPDALAR</sequence>
<dbReference type="Proteomes" id="UP000184330">
    <property type="component" value="Unassembled WGS sequence"/>
</dbReference>
<accession>A0A1L7XHD9</accession>
<feature type="domain" description="Clr5" evidence="1">
    <location>
        <begin position="136"/>
        <end position="187"/>
    </location>
</feature>
<dbReference type="PANTHER" id="PTHR38788:SF3">
    <property type="entry name" value="CLR5 DOMAIN-CONTAINING PROTEIN"/>
    <property type="match status" value="1"/>
</dbReference>
<dbReference type="Pfam" id="PF14420">
    <property type="entry name" value="Clr5"/>
    <property type="match status" value="1"/>
</dbReference>
<dbReference type="AlphaFoldDB" id="A0A1L7XHD9"/>
<gene>
    <name evidence="2" type="ORF">PAC_14363</name>
</gene>
<proteinExistence type="predicted"/>
<evidence type="ECO:0000313" key="2">
    <source>
        <dbReference type="EMBL" id="CZR64465.1"/>
    </source>
</evidence>
<keyword evidence="3" id="KW-1185">Reference proteome</keyword>
<dbReference type="OrthoDB" id="3560870at2759"/>
<reference evidence="2 3" key="1">
    <citation type="submission" date="2016-03" db="EMBL/GenBank/DDBJ databases">
        <authorList>
            <person name="Ploux O."/>
        </authorList>
    </citation>
    <scope>NUCLEOTIDE SEQUENCE [LARGE SCALE GENOMIC DNA]</scope>
    <source>
        <strain evidence="2 3">UAMH 11012</strain>
    </source>
</reference>
<protein>
    <recommendedName>
        <fullName evidence="1">Clr5 domain-containing protein</fullName>
    </recommendedName>
</protein>
<evidence type="ECO:0000259" key="1">
    <source>
        <dbReference type="Pfam" id="PF14420"/>
    </source>
</evidence>
<dbReference type="EMBL" id="FJOG01000026">
    <property type="protein sequence ID" value="CZR64465.1"/>
    <property type="molecule type" value="Genomic_DNA"/>
</dbReference>
<dbReference type="PANTHER" id="PTHR38788">
    <property type="entry name" value="CLR5 DOMAIN-CONTAINING PROTEIN"/>
    <property type="match status" value="1"/>
</dbReference>
<name>A0A1L7XHD9_9HELO</name>
<dbReference type="InterPro" id="IPR025676">
    <property type="entry name" value="Clr5_dom"/>
</dbReference>
<organism evidence="2 3">
    <name type="scientific">Phialocephala subalpina</name>
    <dbReference type="NCBI Taxonomy" id="576137"/>
    <lineage>
        <taxon>Eukaryota</taxon>
        <taxon>Fungi</taxon>
        <taxon>Dikarya</taxon>
        <taxon>Ascomycota</taxon>
        <taxon>Pezizomycotina</taxon>
        <taxon>Leotiomycetes</taxon>
        <taxon>Helotiales</taxon>
        <taxon>Mollisiaceae</taxon>
        <taxon>Phialocephala</taxon>
        <taxon>Phialocephala fortinii species complex</taxon>
    </lineage>
</organism>